<dbReference type="Proteomes" id="UP000433104">
    <property type="component" value="Unassembled WGS sequence"/>
</dbReference>
<dbReference type="EMBL" id="WTYW01000001">
    <property type="protein sequence ID" value="MXO85670.1"/>
    <property type="molecule type" value="Genomic_DNA"/>
</dbReference>
<dbReference type="Pfam" id="PF00814">
    <property type="entry name" value="TsaD"/>
    <property type="match status" value="1"/>
</dbReference>
<dbReference type="SUPFAM" id="SSF53067">
    <property type="entry name" value="Actin-like ATPase domain"/>
    <property type="match status" value="1"/>
</dbReference>
<keyword evidence="2" id="KW-0808">Transferase</keyword>
<dbReference type="NCBIfam" id="TIGR03725">
    <property type="entry name" value="T6A_YeaZ"/>
    <property type="match status" value="1"/>
</dbReference>
<dbReference type="Gene3D" id="3.30.420.40">
    <property type="match status" value="2"/>
</dbReference>
<organism evidence="2 3">
    <name type="scientific">Parapontixanthobacter aurantiacus</name>
    <dbReference type="NCBI Taxonomy" id="1463599"/>
    <lineage>
        <taxon>Bacteria</taxon>
        <taxon>Pseudomonadati</taxon>
        <taxon>Pseudomonadota</taxon>
        <taxon>Alphaproteobacteria</taxon>
        <taxon>Sphingomonadales</taxon>
        <taxon>Erythrobacteraceae</taxon>
        <taxon>Parapontixanthobacter</taxon>
    </lineage>
</organism>
<dbReference type="AlphaFoldDB" id="A0A844ZFC2"/>
<dbReference type="GO" id="GO:0016740">
    <property type="term" value="F:transferase activity"/>
    <property type="evidence" value="ECO:0007669"/>
    <property type="project" value="UniProtKB-KW"/>
</dbReference>
<name>A0A844ZFC2_9SPHN</name>
<comment type="caution">
    <text evidence="2">The sequence shown here is derived from an EMBL/GenBank/DDBJ whole genome shotgun (WGS) entry which is preliminary data.</text>
</comment>
<evidence type="ECO:0000259" key="1">
    <source>
        <dbReference type="Pfam" id="PF00814"/>
    </source>
</evidence>
<dbReference type="GO" id="GO:0002949">
    <property type="term" value="P:tRNA threonylcarbamoyladenosine modification"/>
    <property type="evidence" value="ECO:0007669"/>
    <property type="project" value="InterPro"/>
</dbReference>
<proteinExistence type="predicted"/>
<keyword evidence="3" id="KW-1185">Reference proteome</keyword>
<evidence type="ECO:0000313" key="3">
    <source>
        <dbReference type="Proteomes" id="UP000433104"/>
    </source>
</evidence>
<dbReference type="OrthoDB" id="9809995at2"/>
<evidence type="ECO:0000313" key="2">
    <source>
        <dbReference type="EMBL" id="MXO85670.1"/>
    </source>
</evidence>
<protein>
    <submittedName>
        <fullName evidence="2">tRNA (Adenosine(37)-N6)-threonylcarbamoyltransferase complex dimerization subunit type 1 TsaB</fullName>
    </submittedName>
</protein>
<dbReference type="InterPro" id="IPR022496">
    <property type="entry name" value="T6A_TsaB"/>
</dbReference>
<reference evidence="2 3" key="1">
    <citation type="submission" date="2019-12" db="EMBL/GenBank/DDBJ databases">
        <title>Genomic-based taxomic classification of the family Erythrobacteraceae.</title>
        <authorList>
            <person name="Xu L."/>
        </authorList>
    </citation>
    <scope>NUCLEOTIDE SEQUENCE [LARGE SCALE GENOMIC DNA]</scope>
    <source>
        <strain evidence="2 3">MCCC 1A09962</strain>
    </source>
</reference>
<dbReference type="InterPro" id="IPR043129">
    <property type="entry name" value="ATPase_NBD"/>
</dbReference>
<gene>
    <name evidence="2" type="primary">tsaB</name>
    <name evidence="2" type="ORF">GRI38_06455</name>
</gene>
<dbReference type="InterPro" id="IPR000905">
    <property type="entry name" value="Gcp-like_dom"/>
</dbReference>
<feature type="domain" description="Gcp-like" evidence="1">
    <location>
        <begin position="32"/>
        <end position="121"/>
    </location>
</feature>
<dbReference type="RefSeq" id="WP_160682048.1">
    <property type="nucleotide sequence ID" value="NZ_WTYW01000001.1"/>
</dbReference>
<sequence>MRKLVIETASEACSIALFDGDKLVAADHRVLGRGHAERLIPMVGALPDRGKADEIYVSLGPGSFTGTRIGLAAARALGVAWSARVEGFPTLAIVAAAAREKHEENDLLVVMAGGHGEFFVQPFDATGLPRADHASLKPEAAVERFADEQVFVGNRAEAFVDLRGSGQALEILPDARAFPVMPAELHIAKLAPIYGRPPDAKAPV</sequence>
<accession>A0A844ZFC2</accession>